<evidence type="ECO:0000256" key="2">
    <source>
        <dbReference type="ARBA" id="ARBA00023277"/>
    </source>
</evidence>
<dbReference type="InterPro" id="IPR004821">
    <property type="entry name" value="Cyt_trans-like"/>
</dbReference>
<dbReference type="Pfam" id="PF00294">
    <property type="entry name" value="PfkB"/>
    <property type="match status" value="1"/>
</dbReference>
<evidence type="ECO:0000313" key="7">
    <source>
        <dbReference type="Proteomes" id="UP001164746"/>
    </source>
</evidence>
<dbReference type="Gene3D" id="3.40.50.620">
    <property type="entry name" value="HUPs"/>
    <property type="match status" value="1"/>
</dbReference>
<protein>
    <submittedName>
        <fullName evidence="5">HLDE-like protein</fullName>
    </submittedName>
</protein>
<keyword evidence="1" id="KW-0511">Multifunctional enzyme</keyword>
<gene>
    <name evidence="5" type="ORF">MAR_033035</name>
    <name evidence="6" type="ORF">MAR_033036</name>
</gene>
<proteinExistence type="predicted"/>
<evidence type="ECO:0000256" key="1">
    <source>
        <dbReference type="ARBA" id="ARBA00023268"/>
    </source>
</evidence>
<dbReference type="EMBL" id="CP111028">
    <property type="protein sequence ID" value="WAR30494.1"/>
    <property type="molecule type" value="Genomic_DNA"/>
</dbReference>
<organism evidence="5 7">
    <name type="scientific">Mya arenaria</name>
    <name type="common">Soft-shell clam</name>
    <dbReference type="NCBI Taxonomy" id="6604"/>
    <lineage>
        <taxon>Eukaryota</taxon>
        <taxon>Metazoa</taxon>
        <taxon>Spiralia</taxon>
        <taxon>Lophotrochozoa</taxon>
        <taxon>Mollusca</taxon>
        <taxon>Bivalvia</taxon>
        <taxon>Autobranchia</taxon>
        <taxon>Heteroconchia</taxon>
        <taxon>Euheterodonta</taxon>
        <taxon>Imparidentia</taxon>
        <taxon>Neoheterodontei</taxon>
        <taxon>Myida</taxon>
        <taxon>Myoidea</taxon>
        <taxon>Myidae</taxon>
        <taxon>Mya</taxon>
    </lineage>
</organism>
<keyword evidence="2" id="KW-0119">Carbohydrate metabolism</keyword>
<evidence type="ECO:0000313" key="6">
    <source>
        <dbReference type="EMBL" id="WAR30494.1"/>
    </source>
</evidence>
<dbReference type="InterPro" id="IPR029056">
    <property type="entry name" value="Ribokinase-like"/>
</dbReference>
<evidence type="ECO:0000259" key="3">
    <source>
        <dbReference type="Pfam" id="PF00294"/>
    </source>
</evidence>
<keyword evidence="7" id="KW-1185">Reference proteome</keyword>
<dbReference type="PANTHER" id="PTHR46969">
    <property type="entry name" value="BIFUNCTIONAL PROTEIN HLDE"/>
    <property type="match status" value="1"/>
</dbReference>
<dbReference type="NCBIfam" id="TIGR00125">
    <property type="entry name" value="cyt_tran_rel"/>
    <property type="match status" value="1"/>
</dbReference>
<sequence>MLGLSTKFATLRNPLEKSPCQRPNLIEPLRIIPGTIERTVKCNKCIGNLIRLIGVEDIICPKTKLVINSTDIMDEKDPSALSLNLNHRFLVIGDVILDVDKFGDIPQVANEAPVPIFVETKSDVRLGGAANVVHNLSAFHCEADLLTAIGEEDVVVAQELERRELSTDGLVAIPGYSTLRANRFFCGTQIVFRHDELKNVEITPDIEQRLLSVFQKLFQERKYSAIVLAEYRLNTKLSILTKTVVDHIIREARKKNILTIVDPKRGDYNIFKGATLVKANRADVRHFLGIYPETECEVEQVSKEFVKQLDLKMSIVTLAADGMAFYYQETERFQMIPHAERTRATDATGAGDTVSAVLAICLINGWPLPSICRLANRCAANAASNVGTTIVSVIDVIGNKVVSSVAELANLKRLLPKDCKIITTSGCFDLFHYGHIEFLMKAKECGDILIVALNTDESVRMLKGETRPVCPLSDRLAHLVESRYVDFIVPFSEETPSWILQMLEPDVHVKGADYSEADARRRHPYIREFRSLEAGGGRSTTKLISRIKQI</sequence>
<feature type="domain" description="Carbohydrate kinase PfkB" evidence="3">
    <location>
        <begin position="91"/>
        <end position="390"/>
    </location>
</feature>
<name>A0ABY7G7V0_MYAAR</name>
<dbReference type="SUPFAM" id="SSF52374">
    <property type="entry name" value="Nucleotidylyl transferase"/>
    <property type="match status" value="1"/>
</dbReference>
<evidence type="ECO:0000313" key="5">
    <source>
        <dbReference type="EMBL" id="WAR30493.1"/>
    </source>
</evidence>
<reference evidence="5" key="1">
    <citation type="submission" date="2022-11" db="EMBL/GenBank/DDBJ databases">
        <title>Centuries of genome instability and evolution in soft-shell clam transmissible cancer (bioRxiv).</title>
        <authorList>
            <person name="Hart S.F.M."/>
            <person name="Yonemitsu M.A."/>
            <person name="Giersch R.M."/>
            <person name="Beal B.F."/>
            <person name="Arriagada G."/>
            <person name="Davis B.W."/>
            <person name="Ostrander E.A."/>
            <person name="Goff S.P."/>
            <person name="Metzger M.J."/>
        </authorList>
    </citation>
    <scope>NUCLEOTIDE SEQUENCE</scope>
    <source>
        <strain evidence="5">MELC-2E11</strain>
        <tissue evidence="5">Siphon/mantle</tissue>
    </source>
</reference>
<dbReference type="SUPFAM" id="SSF53613">
    <property type="entry name" value="Ribokinase-like"/>
    <property type="match status" value="1"/>
</dbReference>
<dbReference type="PANTHER" id="PTHR46969:SF1">
    <property type="entry name" value="BIFUNCTIONAL PROTEIN HLDE"/>
    <property type="match status" value="1"/>
</dbReference>
<dbReference type="InterPro" id="IPR014729">
    <property type="entry name" value="Rossmann-like_a/b/a_fold"/>
</dbReference>
<dbReference type="EMBL" id="CP111028">
    <property type="protein sequence ID" value="WAR30493.1"/>
    <property type="molecule type" value="Genomic_DNA"/>
</dbReference>
<feature type="domain" description="Cytidyltransferase-like" evidence="4">
    <location>
        <begin position="425"/>
        <end position="515"/>
    </location>
</feature>
<dbReference type="Proteomes" id="UP001164746">
    <property type="component" value="Chromosome 17"/>
</dbReference>
<accession>A0ABY7G7V0</accession>
<dbReference type="Gene3D" id="3.40.1190.20">
    <property type="match status" value="1"/>
</dbReference>
<dbReference type="InterPro" id="IPR011611">
    <property type="entry name" value="PfkB_dom"/>
</dbReference>
<dbReference type="Pfam" id="PF01467">
    <property type="entry name" value="CTP_transf_like"/>
    <property type="match status" value="1"/>
</dbReference>
<evidence type="ECO:0000259" key="4">
    <source>
        <dbReference type="Pfam" id="PF01467"/>
    </source>
</evidence>